<proteinExistence type="predicted"/>
<feature type="domain" description="Peptidase M28" evidence="1">
    <location>
        <begin position="2"/>
        <end position="128"/>
    </location>
</feature>
<evidence type="ECO:0000313" key="2">
    <source>
        <dbReference type="EMBL" id="KYD10709.1"/>
    </source>
</evidence>
<comment type="caution">
    <text evidence="2">The sequence shown here is derived from an EMBL/GenBank/DDBJ whole genome shotgun (WGS) entry which is preliminary data.</text>
</comment>
<name>A0A150LFA8_9BACL</name>
<dbReference type="Pfam" id="PF04389">
    <property type="entry name" value="Peptidase_M28"/>
    <property type="match status" value="1"/>
</dbReference>
<dbReference type="STRING" id="81408.B4119_2420"/>
<dbReference type="PATRIC" id="fig|81408.3.peg.181"/>
<protein>
    <recommendedName>
        <fullName evidence="1">Peptidase M28 domain-containing protein</fullName>
    </recommendedName>
</protein>
<dbReference type="Gene3D" id="3.40.630.10">
    <property type="entry name" value="Zn peptidases"/>
    <property type="match status" value="1"/>
</dbReference>
<dbReference type="Proteomes" id="UP000075455">
    <property type="component" value="Unassembled WGS sequence"/>
</dbReference>
<dbReference type="RefSeq" id="WP_235605598.1">
    <property type="nucleotide sequence ID" value="NZ_AP025625.1"/>
</dbReference>
<dbReference type="InterPro" id="IPR007484">
    <property type="entry name" value="Peptidase_M28"/>
</dbReference>
<reference evidence="2 3" key="1">
    <citation type="submission" date="2016-01" db="EMBL/GenBank/DDBJ databases">
        <title>Draft Genome Sequences of Seven Thermophilic Sporeformers Isolated from Foods.</title>
        <authorList>
            <person name="Berendsen E.M."/>
            <person name="Wells-Bennik M.H."/>
            <person name="Krawcyk A.O."/>
            <person name="De Jong A."/>
            <person name="Holsappel S."/>
            <person name="Eijlander R.T."/>
            <person name="Kuipers O.P."/>
        </authorList>
    </citation>
    <scope>NUCLEOTIDE SEQUENCE [LARGE SCALE GENOMIC DNA]</scope>
    <source>
        <strain evidence="2 3">B4119</strain>
    </source>
</reference>
<sequence length="157" mass="17445">MILEILDFIRHSRFQGTLKIAFTVEEEIGCLGSRHINPTFLQDVDAAIAVNRRGTRDIVTSYAGIVPFCGDNYGRIFETAGALAGMPDWKMTHGGLSDAKVFAEFGIPAVNLSVGYQHEHTEFETLDYKVTLETVLLLETVFENNMILEELVAMCKG</sequence>
<dbReference type="EMBL" id="LQYS01000085">
    <property type="protein sequence ID" value="KYD10709.1"/>
    <property type="molecule type" value="Genomic_DNA"/>
</dbReference>
<evidence type="ECO:0000259" key="1">
    <source>
        <dbReference type="Pfam" id="PF04389"/>
    </source>
</evidence>
<evidence type="ECO:0000313" key="3">
    <source>
        <dbReference type="Proteomes" id="UP000075455"/>
    </source>
</evidence>
<gene>
    <name evidence="2" type="ORF">B4119_2420</name>
</gene>
<organism evidence="2 3">
    <name type="scientific">Saccharococcus caldoxylosilyticus</name>
    <dbReference type="NCBI Taxonomy" id="81408"/>
    <lineage>
        <taxon>Bacteria</taxon>
        <taxon>Bacillati</taxon>
        <taxon>Bacillota</taxon>
        <taxon>Bacilli</taxon>
        <taxon>Bacillales</taxon>
        <taxon>Anoxybacillaceae</taxon>
        <taxon>Saccharococcus</taxon>
    </lineage>
</organism>
<dbReference type="SUPFAM" id="SSF53187">
    <property type="entry name" value="Zn-dependent exopeptidases"/>
    <property type="match status" value="1"/>
</dbReference>
<dbReference type="AlphaFoldDB" id="A0A150LFA8"/>
<accession>A0A150LFA8</accession>